<protein>
    <submittedName>
        <fullName evidence="1">Uncharacterized protein</fullName>
    </submittedName>
</protein>
<dbReference type="AlphaFoldDB" id="A0AAP0HQW6"/>
<comment type="caution">
    <text evidence="1">The sequence shown here is derived from an EMBL/GenBank/DDBJ whole genome shotgun (WGS) entry which is preliminary data.</text>
</comment>
<evidence type="ECO:0000313" key="2">
    <source>
        <dbReference type="Proteomes" id="UP001419268"/>
    </source>
</evidence>
<dbReference type="Proteomes" id="UP001419268">
    <property type="component" value="Unassembled WGS sequence"/>
</dbReference>
<reference evidence="1 2" key="1">
    <citation type="submission" date="2024-01" db="EMBL/GenBank/DDBJ databases">
        <title>Genome assemblies of Stephania.</title>
        <authorList>
            <person name="Yang L."/>
        </authorList>
    </citation>
    <scope>NUCLEOTIDE SEQUENCE [LARGE SCALE GENOMIC DNA]</scope>
    <source>
        <strain evidence="1">JXDWG</strain>
        <tissue evidence="1">Leaf</tissue>
    </source>
</reference>
<sequence length="188" mass="21616">MEASSWDIGGLLRQHRWWCRGPLPAASRSQAIFILSLFSEQTQLTIIDRETERDRVQEWLAGCLARPPKYVLPIEPHRIIRINHEYNNNSITLVPLLVGLQDIAVVPLLVILPVLESQEDMATEKEEYFATLPVPNVQDLSSNVVNEIPDRYIRPEFQSELVCDDDSFEIPVIDFSRILDERTKLHTA</sequence>
<accession>A0AAP0HQW6</accession>
<dbReference type="EMBL" id="JBBNAG010000011">
    <property type="protein sequence ID" value="KAK9095414.1"/>
    <property type="molecule type" value="Genomic_DNA"/>
</dbReference>
<evidence type="ECO:0000313" key="1">
    <source>
        <dbReference type="EMBL" id="KAK9095414.1"/>
    </source>
</evidence>
<gene>
    <name evidence="1" type="ORF">Scep_026883</name>
</gene>
<name>A0AAP0HQW6_9MAGN</name>
<proteinExistence type="predicted"/>
<organism evidence="1 2">
    <name type="scientific">Stephania cephalantha</name>
    <dbReference type="NCBI Taxonomy" id="152367"/>
    <lineage>
        <taxon>Eukaryota</taxon>
        <taxon>Viridiplantae</taxon>
        <taxon>Streptophyta</taxon>
        <taxon>Embryophyta</taxon>
        <taxon>Tracheophyta</taxon>
        <taxon>Spermatophyta</taxon>
        <taxon>Magnoliopsida</taxon>
        <taxon>Ranunculales</taxon>
        <taxon>Menispermaceae</taxon>
        <taxon>Menispermoideae</taxon>
        <taxon>Cissampelideae</taxon>
        <taxon>Stephania</taxon>
    </lineage>
</organism>
<keyword evidence="2" id="KW-1185">Reference proteome</keyword>